<evidence type="ECO:0000256" key="1">
    <source>
        <dbReference type="ARBA" id="ARBA00004167"/>
    </source>
</evidence>
<dbReference type="EMBL" id="JACGCM010001859">
    <property type="protein sequence ID" value="KAF6148058.1"/>
    <property type="molecule type" value="Genomic_DNA"/>
</dbReference>
<gene>
    <name evidence="8" type="ORF">GIB67_024233</name>
</gene>
<dbReference type="InterPro" id="IPR036396">
    <property type="entry name" value="Cyt_P450_sf"/>
</dbReference>
<name>A0A7J7LZV8_9MAGN</name>
<dbReference type="InterPro" id="IPR002401">
    <property type="entry name" value="Cyt_P450_E_grp-I"/>
</dbReference>
<dbReference type="SUPFAM" id="SSF48264">
    <property type="entry name" value="Cytochrome P450"/>
    <property type="match status" value="1"/>
</dbReference>
<keyword evidence="2" id="KW-0812">Transmembrane</keyword>
<dbReference type="GO" id="GO:0005506">
    <property type="term" value="F:iron ion binding"/>
    <property type="evidence" value="ECO:0007669"/>
    <property type="project" value="InterPro"/>
</dbReference>
<dbReference type="CDD" id="cd11075">
    <property type="entry name" value="CYP77_89"/>
    <property type="match status" value="1"/>
</dbReference>
<comment type="similarity">
    <text evidence="7">Belongs to the cytochrome P450 family.</text>
</comment>
<dbReference type="PANTHER" id="PTHR24298">
    <property type="entry name" value="FLAVONOID 3'-MONOOXYGENASE-RELATED"/>
    <property type="match status" value="1"/>
</dbReference>
<sequence length="431" mass="48474">MGTRTLIIISSPELAHEALIQMGPVFANRPAELVTRTIFSSNMFTVNSAVHGPVWRSLRRNMVQGMLSTTRVKDFRGVRCNAMDRLVDLIRTEEETADGAVWVLKNVRFAVFCILLSMCFGVEMDEKAIQLIDRTMKAVVVTLLPRLDDFLPILGPLFTKQRKRAIEVREHQLRTLTPFIEKRRSALHNLGSNKIGSDFAYLDTLFDLKIEGRNSCPTNPELVTLCSEFLNGGTDTTATAVEWGIARLIQNPEIQSKLYTEIKSTIGNRNVDEKDVDGMPYLNAFTKELLRKHPPTYFALTHAVTQPAKLAGYDIPTGVNVEFFTPAIAHDPKIWSKPEEFNPDRFLSGNEDADITGAREMKMMPFGAGRRICPGLGMGMLHINLIMARMVQEFEWGTLPSKGKIDFSEKLEFTVVMMNPLQALAKPRAKK</sequence>
<keyword evidence="9" id="KW-1185">Reference proteome</keyword>
<accession>A0A7J7LZV8</accession>
<dbReference type="AlphaFoldDB" id="A0A7J7LZV8"/>
<organism evidence="8 9">
    <name type="scientific">Kingdonia uniflora</name>
    <dbReference type="NCBI Taxonomy" id="39325"/>
    <lineage>
        <taxon>Eukaryota</taxon>
        <taxon>Viridiplantae</taxon>
        <taxon>Streptophyta</taxon>
        <taxon>Embryophyta</taxon>
        <taxon>Tracheophyta</taxon>
        <taxon>Spermatophyta</taxon>
        <taxon>Magnoliopsida</taxon>
        <taxon>Ranunculales</taxon>
        <taxon>Circaeasteraceae</taxon>
        <taxon>Kingdonia</taxon>
    </lineage>
</organism>
<feature type="binding site" description="axial binding residue" evidence="6">
    <location>
        <position position="373"/>
    </location>
    <ligand>
        <name>heme</name>
        <dbReference type="ChEBI" id="CHEBI:30413"/>
    </ligand>
    <ligandPart>
        <name>Fe</name>
        <dbReference type="ChEBI" id="CHEBI:18248"/>
    </ligandPart>
</feature>
<dbReference type="InterPro" id="IPR051103">
    <property type="entry name" value="Plant_metabolite_P450s"/>
</dbReference>
<comment type="caution">
    <text evidence="8">The sequence shown here is derived from an EMBL/GenBank/DDBJ whole genome shotgun (WGS) entry which is preliminary data.</text>
</comment>
<dbReference type="GO" id="GO:0016709">
    <property type="term" value="F:oxidoreductase activity, acting on paired donors, with incorporation or reduction of molecular oxygen, NAD(P)H as one donor, and incorporation of one atom of oxygen"/>
    <property type="evidence" value="ECO:0007669"/>
    <property type="project" value="TreeGrafter"/>
</dbReference>
<protein>
    <recommendedName>
        <fullName evidence="10">Cytochrome P450</fullName>
    </recommendedName>
</protein>
<evidence type="ECO:0000256" key="2">
    <source>
        <dbReference type="ARBA" id="ARBA00022692"/>
    </source>
</evidence>
<evidence type="ECO:0000256" key="6">
    <source>
        <dbReference type="PIRSR" id="PIRSR602401-1"/>
    </source>
</evidence>
<evidence type="ECO:0000256" key="7">
    <source>
        <dbReference type="RuleBase" id="RU000461"/>
    </source>
</evidence>
<dbReference type="GO" id="GO:0044550">
    <property type="term" value="P:secondary metabolite biosynthetic process"/>
    <property type="evidence" value="ECO:0007669"/>
    <property type="project" value="UniProtKB-ARBA"/>
</dbReference>
<dbReference type="InterPro" id="IPR017972">
    <property type="entry name" value="Cyt_P450_CS"/>
</dbReference>
<evidence type="ECO:0008006" key="10">
    <source>
        <dbReference type="Google" id="ProtNLM"/>
    </source>
</evidence>
<keyword evidence="7" id="KW-0560">Oxidoreductase</keyword>
<dbReference type="PANTHER" id="PTHR24298:SF47">
    <property type="entry name" value="CYTOCHROME P450 77A4"/>
    <property type="match status" value="1"/>
</dbReference>
<dbReference type="GO" id="GO:0020037">
    <property type="term" value="F:heme binding"/>
    <property type="evidence" value="ECO:0007669"/>
    <property type="project" value="InterPro"/>
</dbReference>
<dbReference type="PROSITE" id="PS00086">
    <property type="entry name" value="CYTOCHROME_P450"/>
    <property type="match status" value="1"/>
</dbReference>
<dbReference type="Proteomes" id="UP000541444">
    <property type="component" value="Unassembled WGS sequence"/>
</dbReference>
<proteinExistence type="inferred from homology"/>
<dbReference type="PRINTS" id="PR00385">
    <property type="entry name" value="P450"/>
</dbReference>
<comment type="subcellular location">
    <subcellularLocation>
        <location evidence="1">Membrane</location>
        <topology evidence="1">Single-pass membrane protein</topology>
    </subcellularLocation>
</comment>
<keyword evidence="4" id="KW-1133">Transmembrane helix</keyword>
<dbReference type="OrthoDB" id="1470350at2759"/>
<reference evidence="8 9" key="1">
    <citation type="journal article" date="2020" name="IScience">
        <title>Genome Sequencing of the Endangered Kingdonia uniflora (Circaeasteraceae, Ranunculales) Reveals Potential Mechanisms of Evolutionary Specialization.</title>
        <authorList>
            <person name="Sun Y."/>
            <person name="Deng T."/>
            <person name="Zhang A."/>
            <person name="Moore M.J."/>
            <person name="Landis J.B."/>
            <person name="Lin N."/>
            <person name="Zhang H."/>
            <person name="Zhang X."/>
            <person name="Huang J."/>
            <person name="Zhang X."/>
            <person name="Sun H."/>
            <person name="Wang H."/>
        </authorList>
    </citation>
    <scope>NUCLEOTIDE SEQUENCE [LARGE SCALE GENOMIC DNA]</scope>
    <source>
        <strain evidence="8">TB1705</strain>
        <tissue evidence="8">Leaf</tissue>
    </source>
</reference>
<evidence type="ECO:0000256" key="3">
    <source>
        <dbReference type="ARBA" id="ARBA00022723"/>
    </source>
</evidence>
<evidence type="ECO:0000256" key="4">
    <source>
        <dbReference type="ARBA" id="ARBA00022989"/>
    </source>
</evidence>
<comment type="cofactor">
    <cofactor evidence="6">
        <name>heme</name>
        <dbReference type="ChEBI" id="CHEBI:30413"/>
    </cofactor>
</comment>
<dbReference type="InterPro" id="IPR001128">
    <property type="entry name" value="Cyt_P450"/>
</dbReference>
<keyword evidence="3 6" id="KW-0479">Metal-binding</keyword>
<evidence type="ECO:0000313" key="9">
    <source>
        <dbReference type="Proteomes" id="UP000541444"/>
    </source>
</evidence>
<dbReference type="Pfam" id="PF00067">
    <property type="entry name" value="p450"/>
    <property type="match status" value="1"/>
</dbReference>
<dbReference type="Gene3D" id="1.10.630.10">
    <property type="entry name" value="Cytochrome P450"/>
    <property type="match status" value="1"/>
</dbReference>
<keyword evidence="6 7" id="KW-0408">Iron</keyword>
<keyword evidence="6 7" id="KW-0349">Heme</keyword>
<keyword evidence="5" id="KW-0472">Membrane</keyword>
<dbReference type="GO" id="GO:0016020">
    <property type="term" value="C:membrane"/>
    <property type="evidence" value="ECO:0007669"/>
    <property type="project" value="UniProtKB-SubCell"/>
</dbReference>
<evidence type="ECO:0000256" key="5">
    <source>
        <dbReference type="ARBA" id="ARBA00023136"/>
    </source>
</evidence>
<dbReference type="PRINTS" id="PR00463">
    <property type="entry name" value="EP450I"/>
</dbReference>
<evidence type="ECO:0000313" key="8">
    <source>
        <dbReference type="EMBL" id="KAF6148058.1"/>
    </source>
</evidence>
<keyword evidence="7" id="KW-0503">Monooxygenase</keyword>